<keyword evidence="1" id="KW-0805">Transcription regulation</keyword>
<dbReference type="Proteomes" id="UP000190637">
    <property type="component" value="Unassembled WGS sequence"/>
</dbReference>
<dbReference type="SUPFAM" id="SSF53822">
    <property type="entry name" value="Periplasmic binding protein-like I"/>
    <property type="match status" value="1"/>
</dbReference>
<dbReference type="GO" id="GO:0003700">
    <property type="term" value="F:DNA-binding transcription factor activity"/>
    <property type="evidence" value="ECO:0007669"/>
    <property type="project" value="TreeGrafter"/>
</dbReference>
<dbReference type="SUPFAM" id="SSF47413">
    <property type="entry name" value="lambda repressor-like DNA-binding domains"/>
    <property type="match status" value="1"/>
</dbReference>
<organism evidence="5 6">
    <name type="scientific">Marinactinospora thermotolerans DSM 45154</name>
    <dbReference type="NCBI Taxonomy" id="1122192"/>
    <lineage>
        <taxon>Bacteria</taxon>
        <taxon>Bacillati</taxon>
        <taxon>Actinomycetota</taxon>
        <taxon>Actinomycetes</taxon>
        <taxon>Streptosporangiales</taxon>
        <taxon>Nocardiopsidaceae</taxon>
        <taxon>Marinactinospora</taxon>
    </lineage>
</organism>
<keyword evidence="6" id="KW-1185">Reference proteome</keyword>
<dbReference type="InterPro" id="IPR000843">
    <property type="entry name" value="HTH_LacI"/>
</dbReference>
<dbReference type="Gene3D" id="1.10.260.40">
    <property type="entry name" value="lambda repressor-like DNA-binding domains"/>
    <property type="match status" value="1"/>
</dbReference>
<dbReference type="STRING" id="1122192.SAMN02745673_04782"/>
<dbReference type="Pfam" id="PF13377">
    <property type="entry name" value="Peripla_BP_3"/>
    <property type="match status" value="1"/>
</dbReference>
<sequence length="341" mass="36146">MATIKDVARAAGVAPSTVSYVLSGSRKISEETREAVRAAIERLGYHPNAGARSLRSTRTNVIALALPLSSSRGYLPVGGRFMYGLSEAAGEHGYDVLLITGRDAGPGGAGLERVARSRLADAAVLMGVEMEDPRIDAMRELDFPVAVLGRPAEESAVAWADLDWEEAAAVSVRALYEAGHRDIHYLATVEEDIRDRRSYSVRGIDGVRRASAELGVPVPVCPSSSDPAELLRRLDALFDAEDPPTALAVQHPAAIPGILRHLAAWGIQVPRDVSLVAVGNFPEDLGGIDATRVELPVREMSVAVTRLAVELAADPAASRPTAGRELIPPRLIRGGTVAPAP</sequence>
<evidence type="ECO:0000256" key="1">
    <source>
        <dbReference type="ARBA" id="ARBA00023015"/>
    </source>
</evidence>
<evidence type="ECO:0000256" key="3">
    <source>
        <dbReference type="ARBA" id="ARBA00023163"/>
    </source>
</evidence>
<dbReference type="InterPro" id="IPR046335">
    <property type="entry name" value="LacI/GalR-like_sensor"/>
</dbReference>
<dbReference type="PANTHER" id="PTHR30146:SF153">
    <property type="entry name" value="LACTOSE OPERON REPRESSOR"/>
    <property type="match status" value="1"/>
</dbReference>
<dbReference type="Pfam" id="PF00356">
    <property type="entry name" value="LacI"/>
    <property type="match status" value="1"/>
</dbReference>
<evidence type="ECO:0000313" key="5">
    <source>
        <dbReference type="EMBL" id="SKA38053.1"/>
    </source>
</evidence>
<dbReference type="PROSITE" id="PS50932">
    <property type="entry name" value="HTH_LACI_2"/>
    <property type="match status" value="1"/>
</dbReference>
<dbReference type="GO" id="GO:0000976">
    <property type="term" value="F:transcription cis-regulatory region binding"/>
    <property type="evidence" value="ECO:0007669"/>
    <property type="project" value="TreeGrafter"/>
</dbReference>
<keyword evidence="2" id="KW-0238">DNA-binding</keyword>
<dbReference type="Gene3D" id="3.40.50.2300">
    <property type="match status" value="2"/>
</dbReference>
<dbReference type="PANTHER" id="PTHR30146">
    <property type="entry name" value="LACI-RELATED TRANSCRIPTIONAL REPRESSOR"/>
    <property type="match status" value="1"/>
</dbReference>
<name>A0A1T4TCA2_9ACTN</name>
<dbReference type="OrthoDB" id="252678at2"/>
<gene>
    <name evidence="5" type="ORF">SAMN02745673_04782</name>
</gene>
<evidence type="ECO:0000313" key="6">
    <source>
        <dbReference type="Proteomes" id="UP000190637"/>
    </source>
</evidence>
<evidence type="ECO:0000256" key="2">
    <source>
        <dbReference type="ARBA" id="ARBA00023125"/>
    </source>
</evidence>
<protein>
    <submittedName>
        <fullName evidence="5">Transcriptional regulator, LacI family</fullName>
    </submittedName>
</protein>
<dbReference type="AlphaFoldDB" id="A0A1T4TCA2"/>
<dbReference type="InterPro" id="IPR010982">
    <property type="entry name" value="Lambda_DNA-bd_dom_sf"/>
</dbReference>
<dbReference type="InterPro" id="IPR028082">
    <property type="entry name" value="Peripla_BP_I"/>
</dbReference>
<proteinExistence type="predicted"/>
<reference evidence="5 6" key="1">
    <citation type="submission" date="2017-02" db="EMBL/GenBank/DDBJ databases">
        <authorList>
            <person name="Peterson S.W."/>
        </authorList>
    </citation>
    <scope>NUCLEOTIDE SEQUENCE [LARGE SCALE GENOMIC DNA]</scope>
    <source>
        <strain evidence="5 6">DSM 45154</strain>
    </source>
</reference>
<keyword evidence="3" id="KW-0804">Transcription</keyword>
<dbReference type="SMART" id="SM00354">
    <property type="entry name" value="HTH_LACI"/>
    <property type="match status" value="1"/>
</dbReference>
<feature type="domain" description="HTH lacI-type" evidence="4">
    <location>
        <begin position="2"/>
        <end position="56"/>
    </location>
</feature>
<dbReference type="EMBL" id="FUWS01000018">
    <property type="protein sequence ID" value="SKA38053.1"/>
    <property type="molecule type" value="Genomic_DNA"/>
</dbReference>
<evidence type="ECO:0000259" key="4">
    <source>
        <dbReference type="PROSITE" id="PS50932"/>
    </source>
</evidence>
<accession>A0A1T4TCA2</accession>
<dbReference type="RefSeq" id="WP_078763998.1">
    <property type="nucleotide sequence ID" value="NZ_FUWS01000018.1"/>
</dbReference>
<dbReference type="CDD" id="cd01392">
    <property type="entry name" value="HTH_LacI"/>
    <property type="match status" value="1"/>
</dbReference>